<feature type="transmembrane region" description="Helical" evidence="1">
    <location>
        <begin position="12"/>
        <end position="38"/>
    </location>
</feature>
<evidence type="ECO:0000256" key="1">
    <source>
        <dbReference type="SAM" id="Phobius"/>
    </source>
</evidence>
<evidence type="ECO:0008006" key="4">
    <source>
        <dbReference type="Google" id="ProtNLM"/>
    </source>
</evidence>
<dbReference type="InterPro" id="IPR019422">
    <property type="entry name" value="7TM_GPCR_serpentine_rcpt_Srh"/>
</dbReference>
<comment type="caution">
    <text evidence="2">The sequence shown here is derived from an EMBL/GenBank/DDBJ whole genome shotgun (WGS) entry which is preliminary data.</text>
</comment>
<evidence type="ECO:0000313" key="3">
    <source>
        <dbReference type="Proteomes" id="UP000218231"/>
    </source>
</evidence>
<keyword evidence="1" id="KW-0472">Membrane</keyword>
<feature type="transmembrane region" description="Helical" evidence="1">
    <location>
        <begin position="96"/>
        <end position="116"/>
    </location>
</feature>
<sequence length="130" mass="15233">MNESDIFARPEWYLFAMNNFIVISLPLHAVAFYCVLFKTPSHAKKYSKKLLYFMIWAFITEIYLTKLMTPVILVPISACTSYGILRSFNFPMSEVAFTAAMLMVMTVNSIVLVFYYRFIVMLPKRNWIKV</sequence>
<evidence type="ECO:0000313" key="2">
    <source>
        <dbReference type="EMBL" id="PAV73244.1"/>
    </source>
</evidence>
<dbReference type="Pfam" id="PF10318">
    <property type="entry name" value="7TM_GPCR_Srh"/>
    <property type="match status" value="1"/>
</dbReference>
<proteinExistence type="predicted"/>
<keyword evidence="3" id="KW-1185">Reference proteome</keyword>
<accession>A0A2A2KGX4</accession>
<dbReference type="Proteomes" id="UP000218231">
    <property type="component" value="Unassembled WGS sequence"/>
</dbReference>
<dbReference type="OrthoDB" id="5844054at2759"/>
<organism evidence="2 3">
    <name type="scientific">Diploscapter pachys</name>
    <dbReference type="NCBI Taxonomy" id="2018661"/>
    <lineage>
        <taxon>Eukaryota</taxon>
        <taxon>Metazoa</taxon>
        <taxon>Ecdysozoa</taxon>
        <taxon>Nematoda</taxon>
        <taxon>Chromadorea</taxon>
        <taxon>Rhabditida</taxon>
        <taxon>Rhabditina</taxon>
        <taxon>Rhabditomorpha</taxon>
        <taxon>Rhabditoidea</taxon>
        <taxon>Rhabditidae</taxon>
        <taxon>Diploscapter</taxon>
    </lineage>
</organism>
<feature type="transmembrane region" description="Helical" evidence="1">
    <location>
        <begin position="50"/>
        <end position="76"/>
    </location>
</feature>
<keyword evidence="1" id="KW-0812">Transmembrane</keyword>
<protein>
    <recommendedName>
        <fullName evidence="4">G-protein coupled receptors family 1 profile domain-containing protein</fullName>
    </recommendedName>
</protein>
<dbReference type="AlphaFoldDB" id="A0A2A2KGX4"/>
<keyword evidence="1" id="KW-1133">Transmembrane helix</keyword>
<dbReference type="PANTHER" id="PTHR46891">
    <property type="entry name" value="SERPENTINE RECEPTOR, CLASS H-RELATED"/>
    <property type="match status" value="1"/>
</dbReference>
<gene>
    <name evidence="2" type="ORF">WR25_14327</name>
</gene>
<name>A0A2A2KGX4_9BILA</name>
<dbReference type="EMBL" id="LIAE01008638">
    <property type="protein sequence ID" value="PAV73244.1"/>
    <property type="molecule type" value="Genomic_DNA"/>
</dbReference>
<reference evidence="2" key="1">
    <citation type="journal article" date="2017" name="Curr. Biol.">
        <title>Genome architecture and evolution of a unichromosomal asexual nematode.</title>
        <authorList>
            <person name="Fradin H."/>
            <person name="Zegar C."/>
            <person name="Gutwein M."/>
            <person name="Lucas J."/>
            <person name="Kovtun M."/>
            <person name="Corcoran D."/>
            <person name="Baugh L.R."/>
            <person name="Kiontke K."/>
            <person name="Gunsalus K."/>
            <person name="Fitch D.H."/>
            <person name="Piano F."/>
        </authorList>
    </citation>
    <scope>NUCLEOTIDE SEQUENCE [LARGE SCALE GENOMIC DNA]</scope>
    <source>
        <strain evidence="2">PF1309</strain>
    </source>
</reference>